<name>A0A6L2PBU6_COPFO</name>
<evidence type="ECO:0000313" key="1">
    <source>
        <dbReference type="EMBL" id="GFG29944.1"/>
    </source>
</evidence>
<dbReference type="EMBL" id="BLKM01003886">
    <property type="protein sequence ID" value="GFG29944.1"/>
    <property type="molecule type" value="Genomic_DNA"/>
</dbReference>
<dbReference type="Proteomes" id="UP000502823">
    <property type="component" value="Unassembled WGS sequence"/>
</dbReference>
<reference evidence="2" key="1">
    <citation type="submission" date="2020-01" db="EMBL/GenBank/DDBJ databases">
        <title>Draft genome sequence of the Termite Coptotermes fromosanus.</title>
        <authorList>
            <person name="Itakura S."/>
            <person name="Yosikawa Y."/>
            <person name="Umezawa K."/>
        </authorList>
    </citation>
    <scope>NUCLEOTIDE SEQUENCE [LARGE SCALE GENOMIC DNA]</scope>
</reference>
<accession>A0A6L2PBU6</accession>
<dbReference type="OrthoDB" id="10050074at2759"/>
<dbReference type="InParanoid" id="A0A6L2PBU6"/>
<dbReference type="AlphaFoldDB" id="A0A6L2PBU6"/>
<feature type="non-terminal residue" evidence="1">
    <location>
        <position position="91"/>
    </location>
</feature>
<sequence>MALRHKVTLYKMVIRPIITYCAPVFGHISNEQMLTLQKIQNRFIRIAADVYRFQRNVDLHRDLNLPSIKSVFKTQCRAFFERAETHPNPLI</sequence>
<proteinExistence type="predicted"/>
<keyword evidence="2" id="KW-1185">Reference proteome</keyword>
<comment type="caution">
    <text evidence="1">The sequence shown here is derived from an EMBL/GenBank/DDBJ whole genome shotgun (WGS) entry which is preliminary data.</text>
</comment>
<organism evidence="1 2">
    <name type="scientific">Coptotermes formosanus</name>
    <name type="common">Formosan subterranean termite</name>
    <dbReference type="NCBI Taxonomy" id="36987"/>
    <lineage>
        <taxon>Eukaryota</taxon>
        <taxon>Metazoa</taxon>
        <taxon>Ecdysozoa</taxon>
        <taxon>Arthropoda</taxon>
        <taxon>Hexapoda</taxon>
        <taxon>Insecta</taxon>
        <taxon>Pterygota</taxon>
        <taxon>Neoptera</taxon>
        <taxon>Polyneoptera</taxon>
        <taxon>Dictyoptera</taxon>
        <taxon>Blattodea</taxon>
        <taxon>Blattoidea</taxon>
        <taxon>Termitoidae</taxon>
        <taxon>Rhinotermitidae</taxon>
        <taxon>Coptotermes</taxon>
    </lineage>
</organism>
<gene>
    <name evidence="1" type="ORF">Cfor_06719</name>
</gene>
<protein>
    <submittedName>
        <fullName evidence="1">Uncharacterized protein</fullName>
    </submittedName>
</protein>
<evidence type="ECO:0000313" key="2">
    <source>
        <dbReference type="Proteomes" id="UP000502823"/>
    </source>
</evidence>